<dbReference type="InterPro" id="IPR032096">
    <property type="entry name" value="DUF4815"/>
</dbReference>
<dbReference type="Proteomes" id="UP000199470">
    <property type="component" value="Unassembled WGS sequence"/>
</dbReference>
<dbReference type="Pfam" id="PF16075">
    <property type="entry name" value="DUF4815"/>
    <property type="match status" value="1"/>
</dbReference>
<dbReference type="STRING" id="758825.SAMN02982985_02886"/>
<accession>A0A1I4NDS8</accession>
<keyword evidence="3" id="KW-1185">Reference proteome</keyword>
<feature type="domain" description="DUF4815" evidence="1">
    <location>
        <begin position="5"/>
        <end position="588"/>
    </location>
</feature>
<organism evidence="2 3">
    <name type="scientific">Rugamonas rubra</name>
    <dbReference type="NCBI Taxonomy" id="758825"/>
    <lineage>
        <taxon>Bacteria</taxon>
        <taxon>Pseudomonadati</taxon>
        <taxon>Pseudomonadota</taxon>
        <taxon>Betaproteobacteria</taxon>
        <taxon>Burkholderiales</taxon>
        <taxon>Oxalobacteraceae</taxon>
        <taxon>Telluria group</taxon>
        <taxon>Rugamonas</taxon>
    </lineage>
</organism>
<name>A0A1I4NDS8_9BURK</name>
<proteinExistence type="predicted"/>
<protein>
    <recommendedName>
        <fullName evidence="1">DUF4815 domain-containing protein</fullName>
    </recommendedName>
</protein>
<dbReference type="OrthoDB" id="2463879at2"/>
<sequence>MIEQYYNRFNAADNHEQILFRADRVLQSAELNEIQSAATARLQGVSDALFKDGDVIRDARVRIDPDSGASSCEAGAIYIRGAVRGLAARELKVATVGSATIGVYLKDSVVTELEAPGLRNPAAGTRGHQEPGAARQKTVAVWGAAGDGQSGEFYPVYLIDDGVLRAKEAPPNLDGVTQALARYDRDSSGGSYVVGGLKVAAAADVNGAQVYTVSEGRARVNGFGVNLATGRRLVYPAKPDLRNIEQEPHVSSGPAAQRVTLDRAPLGSLTSVYLTQQKSATMTRGGYTGGADTLPDTAIVQIVAVNQGGTINANGDGFVGGTTYVAGSGGGASYKLSAGAVDWGGSGVEPATNSTYQVIYQCNVAVTPSAVDDTGFSVTGAVAGTQVLVSYTQKLPRIDRLCLDADGALVWIKGVAADANPRAPAVPEALLALASVQQGWRASRVVLNDGVRVVPMQDLANINTRMDFLATLIAQQTLKSDAANRDTALKKGIFVDPFLNDDVRDQGVKQSAAIVGGKLTLPVAATPNAPGGDVAAPASLKFTLATVLSQPMRTTTMKVNPYAAFDGLPATVALTPAIDRWTDVDTTWSSPLTTRIVTGSGVLTQTSSSTINNLLSTSSQVQEKLRQIPVLFSISGFGPNEALDSVSFDGIVVTPTA</sequence>
<evidence type="ECO:0000259" key="1">
    <source>
        <dbReference type="Pfam" id="PF16075"/>
    </source>
</evidence>
<reference evidence="2 3" key="1">
    <citation type="submission" date="2016-10" db="EMBL/GenBank/DDBJ databases">
        <authorList>
            <person name="de Groot N.N."/>
        </authorList>
    </citation>
    <scope>NUCLEOTIDE SEQUENCE [LARGE SCALE GENOMIC DNA]</scope>
    <source>
        <strain evidence="2 3">ATCC 43154</strain>
    </source>
</reference>
<evidence type="ECO:0000313" key="3">
    <source>
        <dbReference type="Proteomes" id="UP000199470"/>
    </source>
</evidence>
<dbReference type="AlphaFoldDB" id="A0A1I4NDS8"/>
<gene>
    <name evidence="2" type="ORF">SAMN02982985_02886</name>
</gene>
<evidence type="ECO:0000313" key="2">
    <source>
        <dbReference type="EMBL" id="SFM13661.1"/>
    </source>
</evidence>
<dbReference type="EMBL" id="FOTW01000013">
    <property type="protein sequence ID" value="SFM13661.1"/>
    <property type="molecule type" value="Genomic_DNA"/>
</dbReference>
<dbReference type="RefSeq" id="WP_093388389.1">
    <property type="nucleotide sequence ID" value="NZ_FOTW01000013.1"/>
</dbReference>